<sequence length="294" mass="33652">MSTLKRWLIEDAIFRGSPGRPFHQTLSCGFLNKNGLRTDVTDERYGRFAMIYLIRGKGHYSDSFGQQAGLRAGDVFFRCPDRRHTNEVDPASGWHEAFVSVRSDWYELFRRMEIFPAASVHFHLGTVPHIPEQIHALMQRLRTADTPGDNAHVEFDIAALMRWTLTQALESRGASSFQLEQLKLARERIRSHASTRLDLEKLLDGIGLSYSRLRSLFREAYGTSPGEYRVQVRIDQACSLLEATGLELKEIADQLGYSDAFAFSKQFKQRVGVSPSTFRERRLPRRKLNLLAES</sequence>
<gene>
    <name evidence="7" type="ORF">H5P28_18400</name>
</gene>
<dbReference type="GO" id="GO:0043565">
    <property type="term" value="F:sequence-specific DNA binding"/>
    <property type="evidence" value="ECO:0007669"/>
    <property type="project" value="InterPro"/>
</dbReference>
<dbReference type="SMART" id="SM00342">
    <property type="entry name" value="HTH_ARAC"/>
    <property type="match status" value="1"/>
</dbReference>
<dbReference type="PANTHER" id="PTHR46796:SF13">
    <property type="entry name" value="HTH-TYPE TRANSCRIPTIONAL ACTIVATOR RHAS"/>
    <property type="match status" value="1"/>
</dbReference>
<feature type="domain" description="HTH araC/xylS-type" evidence="6">
    <location>
        <begin position="183"/>
        <end position="281"/>
    </location>
</feature>
<dbReference type="PROSITE" id="PS00041">
    <property type="entry name" value="HTH_ARAC_FAMILY_1"/>
    <property type="match status" value="1"/>
</dbReference>
<keyword evidence="8" id="KW-1185">Reference proteome</keyword>
<dbReference type="AlphaFoldDB" id="A0A842HKP7"/>
<accession>A0A842HKP7</accession>
<dbReference type="Proteomes" id="UP000546464">
    <property type="component" value="Unassembled WGS sequence"/>
</dbReference>
<keyword evidence="2" id="KW-0805">Transcription regulation</keyword>
<keyword evidence="4" id="KW-0010">Activator</keyword>
<dbReference type="PANTHER" id="PTHR46796">
    <property type="entry name" value="HTH-TYPE TRANSCRIPTIONAL ACTIVATOR RHAS-RELATED"/>
    <property type="match status" value="1"/>
</dbReference>
<dbReference type="EMBL" id="JACHVB010000063">
    <property type="protein sequence ID" value="MBC2596244.1"/>
    <property type="molecule type" value="Genomic_DNA"/>
</dbReference>
<proteinExistence type="predicted"/>
<reference evidence="7 8" key="1">
    <citation type="submission" date="2020-07" db="EMBL/GenBank/DDBJ databases">
        <authorList>
            <person name="Feng X."/>
        </authorList>
    </citation>
    <scope>NUCLEOTIDE SEQUENCE [LARGE SCALE GENOMIC DNA]</scope>
    <source>
        <strain evidence="7 8">JCM31066</strain>
    </source>
</reference>
<evidence type="ECO:0000256" key="5">
    <source>
        <dbReference type="ARBA" id="ARBA00023163"/>
    </source>
</evidence>
<dbReference type="SUPFAM" id="SSF46689">
    <property type="entry name" value="Homeodomain-like"/>
    <property type="match status" value="2"/>
</dbReference>
<evidence type="ECO:0000256" key="3">
    <source>
        <dbReference type="ARBA" id="ARBA00023125"/>
    </source>
</evidence>
<dbReference type="Pfam" id="PF02311">
    <property type="entry name" value="AraC_binding"/>
    <property type="match status" value="1"/>
</dbReference>
<evidence type="ECO:0000313" key="8">
    <source>
        <dbReference type="Proteomes" id="UP000546464"/>
    </source>
</evidence>
<dbReference type="RefSeq" id="WP_185677157.1">
    <property type="nucleotide sequence ID" value="NZ_JACHVB010000063.1"/>
</dbReference>
<organism evidence="7 8">
    <name type="scientific">Ruficoccus amylovorans</name>
    <dbReference type="NCBI Taxonomy" id="1804625"/>
    <lineage>
        <taxon>Bacteria</taxon>
        <taxon>Pseudomonadati</taxon>
        <taxon>Verrucomicrobiota</taxon>
        <taxon>Opitutia</taxon>
        <taxon>Puniceicoccales</taxon>
        <taxon>Cerasicoccaceae</taxon>
        <taxon>Ruficoccus</taxon>
    </lineage>
</organism>
<evidence type="ECO:0000313" key="7">
    <source>
        <dbReference type="EMBL" id="MBC2596244.1"/>
    </source>
</evidence>
<dbReference type="InterPro" id="IPR020449">
    <property type="entry name" value="Tscrpt_reg_AraC-type_HTH"/>
</dbReference>
<dbReference type="InterPro" id="IPR009057">
    <property type="entry name" value="Homeodomain-like_sf"/>
</dbReference>
<name>A0A842HKP7_9BACT</name>
<evidence type="ECO:0000259" key="6">
    <source>
        <dbReference type="PROSITE" id="PS01124"/>
    </source>
</evidence>
<protein>
    <submittedName>
        <fullName evidence="7">Helix-turn-helix transcriptional regulator</fullName>
    </submittedName>
</protein>
<dbReference type="PROSITE" id="PS01124">
    <property type="entry name" value="HTH_ARAC_FAMILY_2"/>
    <property type="match status" value="1"/>
</dbReference>
<keyword evidence="1" id="KW-0963">Cytoplasm</keyword>
<dbReference type="InterPro" id="IPR018060">
    <property type="entry name" value="HTH_AraC"/>
</dbReference>
<dbReference type="Gene3D" id="1.10.10.60">
    <property type="entry name" value="Homeodomain-like"/>
    <property type="match status" value="2"/>
</dbReference>
<dbReference type="PRINTS" id="PR00032">
    <property type="entry name" value="HTHARAC"/>
</dbReference>
<dbReference type="InterPro" id="IPR003313">
    <property type="entry name" value="AraC-bd"/>
</dbReference>
<dbReference type="InterPro" id="IPR018062">
    <property type="entry name" value="HTH_AraC-typ_CS"/>
</dbReference>
<dbReference type="InterPro" id="IPR037923">
    <property type="entry name" value="HTH-like"/>
</dbReference>
<evidence type="ECO:0000256" key="1">
    <source>
        <dbReference type="ARBA" id="ARBA00022490"/>
    </source>
</evidence>
<keyword evidence="3" id="KW-0238">DNA-binding</keyword>
<comment type="caution">
    <text evidence="7">The sequence shown here is derived from an EMBL/GenBank/DDBJ whole genome shotgun (WGS) entry which is preliminary data.</text>
</comment>
<dbReference type="SUPFAM" id="SSF51215">
    <property type="entry name" value="Regulatory protein AraC"/>
    <property type="match status" value="1"/>
</dbReference>
<dbReference type="GO" id="GO:0003700">
    <property type="term" value="F:DNA-binding transcription factor activity"/>
    <property type="evidence" value="ECO:0007669"/>
    <property type="project" value="InterPro"/>
</dbReference>
<dbReference type="Pfam" id="PF12833">
    <property type="entry name" value="HTH_18"/>
    <property type="match status" value="1"/>
</dbReference>
<keyword evidence="5" id="KW-0804">Transcription</keyword>
<evidence type="ECO:0000256" key="4">
    <source>
        <dbReference type="ARBA" id="ARBA00023159"/>
    </source>
</evidence>
<dbReference type="InterPro" id="IPR050204">
    <property type="entry name" value="AraC_XylS_family_regulators"/>
</dbReference>
<evidence type="ECO:0000256" key="2">
    <source>
        <dbReference type="ARBA" id="ARBA00023015"/>
    </source>
</evidence>